<keyword evidence="2 6" id="KW-0288">FMN</keyword>
<dbReference type="PANTHER" id="PTHR30011:SF16">
    <property type="entry name" value="C2H2 FINGER DOMAIN TRANSCRIPTION FACTOR (EUROFUNG)-RELATED"/>
    <property type="match status" value="1"/>
</dbReference>
<keyword evidence="3 8" id="KW-0560">Oxidoreductase</keyword>
<proteinExistence type="inferred from homology"/>
<feature type="domain" description="Luciferase-like" evidence="7">
    <location>
        <begin position="36"/>
        <end position="386"/>
    </location>
</feature>
<evidence type="ECO:0000259" key="7">
    <source>
        <dbReference type="Pfam" id="PF00296"/>
    </source>
</evidence>
<dbReference type="Pfam" id="PF00296">
    <property type="entry name" value="Bac_luciferase"/>
    <property type="match status" value="1"/>
</dbReference>
<dbReference type="EC" id="1.14.-.-" evidence="8"/>
<name>A0A9E6ZVT3_9HYPH</name>
<dbReference type="PANTHER" id="PTHR30011">
    <property type="entry name" value="ALKANESULFONATE MONOOXYGENASE-RELATED"/>
    <property type="match status" value="1"/>
</dbReference>
<dbReference type="Gene3D" id="3.20.20.30">
    <property type="entry name" value="Luciferase-like domain"/>
    <property type="match status" value="1"/>
</dbReference>
<dbReference type="PIRSF" id="PIRSF000337">
    <property type="entry name" value="NTA_MOA"/>
    <property type="match status" value="1"/>
</dbReference>
<evidence type="ECO:0000256" key="1">
    <source>
        <dbReference type="ARBA" id="ARBA00022630"/>
    </source>
</evidence>
<dbReference type="GO" id="GO:0016705">
    <property type="term" value="F:oxidoreductase activity, acting on paired donors, with incorporation or reduction of molecular oxygen"/>
    <property type="evidence" value="ECO:0007669"/>
    <property type="project" value="InterPro"/>
</dbReference>
<protein>
    <submittedName>
        <fullName evidence="8">NtaA/DmoA family FMN-dependent monooxygenase</fullName>
        <ecNumber evidence="8">1.14.-.-</ecNumber>
    </submittedName>
</protein>
<keyword evidence="4 8" id="KW-0503">Monooxygenase</keyword>
<gene>
    <name evidence="8" type="ORF">K9D25_11915</name>
</gene>
<dbReference type="InterPro" id="IPR016215">
    <property type="entry name" value="NTA_MOA"/>
</dbReference>
<evidence type="ECO:0000256" key="5">
    <source>
        <dbReference type="ARBA" id="ARBA00033748"/>
    </source>
</evidence>
<dbReference type="RefSeq" id="WP_244375388.1">
    <property type="nucleotide sequence ID" value="NZ_CP083239.1"/>
</dbReference>
<accession>A0A9E6ZVT3</accession>
<dbReference type="GO" id="GO:0004497">
    <property type="term" value="F:monooxygenase activity"/>
    <property type="evidence" value="ECO:0007669"/>
    <property type="project" value="UniProtKB-KW"/>
</dbReference>
<organism evidence="8 9">
    <name type="scientific">Ancylobacter polymorphus</name>
    <dbReference type="NCBI Taxonomy" id="223390"/>
    <lineage>
        <taxon>Bacteria</taxon>
        <taxon>Pseudomonadati</taxon>
        <taxon>Pseudomonadota</taxon>
        <taxon>Alphaproteobacteria</taxon>
        <taxon>Hyphomicrobiales</taxon>
        <taxon>Xanthobacteraceae</taxon>
        <taxon>Ancylobacter</taxon>
    </lineage>
</organism>
<feature type="binding site" evidence="6">
    <location>
        <position position="101"/>
    </location>
    <ligand>
        <name>FMN</name>
        <dbReference type="ChEBI" id="CHEBI:58210"/>
    </ligand>
</feature>
<dbReference type="Proteomes" id="UP000831684">
    <property type="component" value="Chromosome"/>
</dbReference>
<dbReference type="AlphaFoldDB" id="A0A9E6ZVT3"/>
<dbReference type="KEGG" id="apol:K9D25_11915"/>
<evidence type="ECO:0000256" key="4">
    <source>
        <dbReference type="ARBA" id="ARBA00023033"/>
    </source>
</evidence>
<dbReference type="NCBIfam" id="TIGR03860">
    <property type="entry name" value="FMN_nitrolo"/>
    <property type="match status" value="1"/>
</dbReference>
<feature type="binding site" evidence="6">
    <location>
        <position position="155"/>
    </location>
    <ligand>
        <name>FMN</name>
        <dbReference type="ChEBI" id="CHEBI:58210"/>
    </ligand>
</feature>
<evidence type="ECO:0000313" key="9">
    <source>
        <dbReference type="Proteomes" id="UP000831684"/>
    </source>
</evidence>
<evidence type="ECO:0000256" key="3">
    <source>
        <dbReference type="ARBA" id="ARBA00023002"/>
    </source>
</evidence>
<evidence type="ECO:0000313" key="8">
    <source>
        <dbReference type="EMBL" id="UOK69465.1"/>
    </source>
</evidence>
<feature type="binding site" evidence="6">
    <location>
        <position position="55"/>
    </location>
    <ligand>
        <name>FMN</name>
        <dbReference type="ChEBI" id="CHEBI:58210"/>
    </ligand>
</feature>
<dbReference type="InterPro" id="IPR011251">
    <property type="entry name" value="Luciferase-like_dom"/>
</dbReference>
<evidence type="ECO:0000256" key="6">
    <source>
        <dbReference type="PIRSR" id="PIRSR000337-1"/>
    </source>
</evidence>
<keyword evidence="1 6" id="KW-0285">Flavoprotein</keyword>
<comment type="similarity">
    <text evidence="5">Belongs to the NtaA/SnaA/DszA monooxygenase family.</text>
</comment>
<dbReference type="InterPro" id="IPR036661">
    <property type="entry name" value="Luciferase-like_sf"/>
</dbReference>
<sequence length="437" mass="47639">MAPRPLHLGWFTNFAVDEWTKPFTGGGGDPWDGGFYIDMAKAMERACFDYIMLEDTLMISEAYGGSNAVYLKHNIMGPKADPSPMAALIGANTTHLGVVATFSTMAYPPFMLARLCSTLDSICKGRFGWNIVTTGEDLAAENFGMDKLPPRQERYDMADEYVELVKQLWGSWDADAVVRDRATGTYADASKVRPIHFEGKYFKSRGPLNCVPSPQQRPAFVQAGGSPRGRQFAAMTADSIIAPSMGVAGLKAYRDDVRARAQAGGRDPDEIKVLFVVAPILGETEEEAKAKAARIIEAPDYCEKALAMIAAITDIDFSKFDLDAPLPHLTTNGEQGSLDAFQQAGSGKTLRQLCADQLSRGLDGLIGTPDQVAERMGEVMAEVGGDGFLITRPFTANISRQYITDICEGLVPALQRRGLARTSYTEGATLRQMLREF</sequence>
<dbReference type="SUPFAM" id="SSF51679">
    <property type="entry name" value="Bacterial luciferase-like"/>
    <property type="match status" value="1"/>
</dbReference>
<evidence type="ECO:0000256" key="2">
    <source>
        <dbReference type="ARBA" id="ARBA00022643"/>
    </source>
</evidence>
<dbReference type="InterPro" id="IPR051260">
    <property type="entry name" value="Diverse_substr_monoxygenases"/>
</dbReference>
<dbReference type="EMBL" id="CP083239">
    <property type="protein sequence ID" value="UOK69465.1"/>
    <property type="molecule type" value="Genomic_DNA"/>
</dbReference>
<feature type="binding site" evidence="6">
    <location>
        <position position="226"/>
    </location>
    <ligand>
        <name>FMN</name>
        <dbReference type="ChEBI" id="CHEBI:58210"/>
    </ligand>
</feature>
<reference evidence="8" key="1">
    <citation type="submission" date="2021-09" db="EMBL/GenBank/DDBJ databases">
        <title>Network and meta-omics reveal the key degrader and cooperation patterns in an efficient 1,4-dioxane-degrading microbial community.</title>
        <authorList>
            <person name="Dai C."/>
        </authorList>
    </citation>
    <scope>NUCLEOTIDE SEQUENCE</scope>
    <source>
        <strain evidence="8">ZM13</strain>
    </source>
</reference>